<dbReference type="InterPro" id="IPR018712">
    <property type="entry name" value="Tle1-like_cat"/>
</dbReference>
<dbReference type="AlphaFoldDB" id="F9FUC4"/>
<dbReference type="PANTHER" id="PTHR33840">
    <property type="match status" value="1"/>
</dbReference>
<keyword evidence="2" id="KW-0732">Signal</keyword>
<dbReference type="Pfam" id="PF10282">
    <property type="entry name" value="Lactonase"/>
    <property type="match status" value="1"/>
</dbReference>
<evidence type="ECO:0000313" key="4">
    <source>
        <dbReference type="EMBL" id="EGU79480.1"/>
    </source>
</evidence>
<accession>F9FUC4</accession>
<feature type="domain" description="T6SS Phospholipase effector Tle1-like catalytic" evidence="3">
    <location>
        <begin position="389"/>
        <end position="785"/>
    </location>
</feature>
<dbReference type="InterPro" id="IPR019405">
    <property type="entry name" value="Lactonase_7-beta_prop"/>
</dbReference>
<comment type="caution">
    <text evidence="4">The sequence shown here is derived from an EMBL/GenBank/DDBJ whole genome shotgun (WGS) entry which is preliminary data.</text>
</comment>
<proteinExistence type="predicted"/>
<dbReference type="PANTHER" id="PTHR33840:SF2">
    <property type="entry name" value="TLE1 PHOSPHOLIPASE DOMAIN-CONTAINING PROTEIN"/>
    <property type="match status" value="1"/>
</dbReference>
<dbReference type="PaxDb" id="5507-FOXG_17141P0"/>
<dbReference type="OrthoDB" id="3162439at2759"/>
<dbReference type="SUPFAM" id="SSF75011">
    <property type="entry name" value="3-carboxy-cis,cis-mucoante lactonizing enzyme"/>
    <property type="match status" value="1"/>
</dbReference>
<feature type="chain" id="PRO_5003390007" description="T6SS Phospholipase effector Tle1-like catalytic domain-containing protein" evidence="2">
    <location>
        <begin position="17"/>
        <end position="967"/>
    </location>
</feature>
<dbReference type="Gene3D" id="2.130.10.10">
    <property type="entry name" value="YVTN repeat-like/Quinoprotein amine dehydrogenase"/>
    <property type="match status" value="1"/>
</dbReference>
<name>F9FUC4_FUSOF</name>
<sequence length="967" mass="107136">MLPRILFPLLAASAVAEVHYLFSGFFSGSTIAGIEFDDKAHSLSLVKNISASDDGSKWIALDARKQNLYVGTTGYFQSYKVTKDLGLTYKSNVSLSSDCKNANFITASSKSPFAVFGTPYGGGCPTIAISVDKTGTLQKSFANATYNTKGGVHGTALSPKNDFLYSADDMGNAVWVHSYDRESGKVEEVQYLAAEEGSNPRHLTVHPNGKWVYVVYEEANSVAAYKRNAKSGKLEFRNETYSLLPSGFTNSSSYWADEVLLSTPGEGSSPKYLLSATRSRKTGVPGYVSAFSLDAKTGGIKEQLFLQETTNSGGSANAVSPALFSEDFFAITDSGSNFIEVWKINEKSASAVAHLDLENGPANAVCLCQYASRYQPLVEEAIEANEYVKLILCFDGTGNTFSGTNADTNVVKILRKLDRNHKKQYHYYQMRSKISKAIDSGFGTTFDAHIMAGYRFLMRYYEPEAKIYIFGFSRGAFTAKYLSRMVNEVGLLCKGNEEMVPFAYRLYQRSLQCKSNDRTAAMGFFARNGASDKKASEDKSSGSSQSDKAPLAQDGGSDSVSCNASDHGEGNDGPVEDIYLAGNPVITPSKEGIAAEKEVKAFSETFCRDEGSGNIKVFFLGLWDCVNSVAMVERNSPARVEITGTAHHVRHAVAVDERRVKFKPALLAQDIKTVIKAAETPKTEDKDIKAVIKDSKKPDTEGKLIKALTKDSKKEDTEKEDIREVWFPGNHGDVGGGWPAIPTELKVWRLWKYIFSGTKVKNLGEPLKDDALQMSDMALEWMIREVDIVGKQHPGCQVKWCDTLGAFKTSMKVAETVEERIIKGFMHDTLRFGYGSSFLKVFMWNLIETLPGIPRWELNDSQGETARGWELYRGKPNWWGTRDIPRGAVLHNSLKERLEKVESYKPLNNHGSGDPCLWNKKGVADMRDVTYKRLGPDGEIKDPDWDCRHKIWQFEDFHVQLARAHTC</sequence>
<evidence type="ECO:0000259" key="3">
    <source>
        <dbReference type="Pfam" id="PF09994"/>
    </source>
</evidence>
<dbReference type="EMBL" id="AFQF01002675">
    <property type="protein sequence ID" value="EGU79480.1"/>
    <property type="molecule type" value="Genomic_DNA"/>
</dbReference>
<reference evidence="4" key="1">
    <citation type="journal article" date="2012" name="Mol. Plant Microbe Interact.">
        <title>A highly conserved effector in Fusarium oxysporum is required for full virulence on Arabidopsis.</title>
        <authorList>
            <person name="Thatcher L.F."/>
            <person name="Gardiner D.M."/>
            <person name="Kazan K."/>
            <person name="Manners J."/>
        </authorList>
    </citation>
    <scope>NUCLEOTIDE SEQUENCE [LARGE SCALE GENOMIC DNA]</scope>
    <source>
        <strain evidence="4">Fo5176</strain>
    </source>
</reference>
<dbReference type="Pfam" id="PF09994">
    <property type="entry name" value="T6SS_Tle1-like_cat"/>
    <property type="match status" value="1"/>
</dbReference>
<evidence type="ECO:0000256" key="1">
    <source>
        <dbReference type="SAM" id="MobiDB-lite"/>
    </source>
</evidence>
<protein>
    <recommendedName>
        <fullName evidence="3">T6SS Phospholipase effector Tle1-like catalytic domain-containing protein</fullName>
    </recommendedName>
</protein>
<dbReference type="STRING" id="660025.F9FUC4"/>
<gene>
    <name evidence="4" type="ORF">FOXB_10005</name>
</gene>
<organism evidence="4">
    <name type="scientific">Fusarium oxysporum (strain Fo5176)</name>
    <name type="common">Fusarium vascular wilt</name>
    <dbReference type="NCBI Taxonomy" id="660025"/>
    <lineage>
        <taxon>Eukaryota</taxon>
        <taxon>Fungi</taxon>
        <taxon>Dikarya</taxon>
        <taxon>Ascomycota</taxon>
        <taxon>Pezizomycotina</taxon>
        <taxon>Sordariomycetes</taxon>
        <taxon>Hypocreomycetidae</taxon>
        <taxon>Hypocreales</taxon>
        <taxon>Nectriaceae</taxon>
        <taxon>Fusarium</taxon>
        <taxon>Fusarium oxysporum species complex</taxon>
    </lineage>
</organism>
<feature type="region of interest" description="Disordered" evidence="1">
    <location>
        <begin position="532"/>
        <end position="578"/>
    </location>
</feature>
<evidence type="ECO:0000256" key="2">
    <source>
        <dbReference type="SAM" id="SignalP"/>
    </source>
</evidence>
<dbReference type="InterPro" id="IPR015943">
    <property type="entry name" value="WD40/YVTN_repeat-like_dom_sf"/>
</dbReference>
<feature type="signal peptide" evidence="2">
    <location>
        <begin position="1"/>
        <end position="16"/>
    </location>
</feature>